<keyword evidence="4" id="KW-1185">Reference proteome</keyword>
<dbReference type="AlphaFoldDB" id="A0AAD9G6U9"/>
<feature type="compositionally biased region" description="Basic and acidic residues" evidence="1">
    <location>
        <begin position="347"/>
        <end position="356"/>
    </location>
</feature>
<feature type="region of interest" description="Disordered" evidence="1">
    <location>
        <begin position="301"/>
        <end position="431"/>
    </location>
</feature>
<feature type="compositionally biased region" description="Low complexity" evidence="1">
    <location>
        <begin position="402"/>
        <end position="417"/>
    </location>
</feature>
<feature type="compositionally biased region" description="Low complexity" evidence="1">
    <location>
        <begin position="362"/>
        <end position="393"/>
    </location>
</feature>
<evidence type="ECO:0000313" key="3">
    <source>
        <dbReference type="EMBL" id="KAK1932897.1"/>
    </source>
</evidence>
<organism evidence="3 4">
    <name type="scientific">Babesia divergens</name>
    <dbReference type="NCBI Taxonomy" id="32595"/>
    <lineage>
        <taxon>Eukaryota</taxon>
        <taxon>Sar</taxon>
        <taxon>Alveolata</taxon>
        <taxon>Apicomplexa</taxon>
        <taxon>Aconoidasida</taxon>
        <taxon>Piroplasmida</taxon>
        <taxon>Babesiidae</taxon>
        <taxon>Babesia</taxon>
    </lineage>
</organism>
<keyword evidence="2" id="KW-1133">Transmembrane helix</keyword>
<comment type="caution">
    <text evidence="3">The sequence shown here is derived from an EMBL/GenBank/DDBJ whole genome shotgun (WGS) entry which is preliminary data.</text>
</comment>
<evidence type="ECO:0000313" key="4">
    <source>
        <dbReference type="Proteomes" id="UP001195914"/>
    </source>
</evidence>
<proteinExistence type="predicted"/>
<keyword evidence="2" id="KW-0472">Membrane</keyword>
<reference evidence="3" key="2">
    <citation type="submission" date="2021-05" db="EMBL/GenBank/DDBJ databases">
        <authorList>
            <person name="Pain A."/>
        </authorList>
    </citation>
    <scope>NUCLEOTIDE SEQUENCE</scope>
    <source>
        <strain evidence="3">1802A</strain>
    </source>
</reference>
<protein>
    <submittedName>
        <fullName evidence="3">Uncharacterized protein</fullName>
    </submittedName>
</protein>
<dbReference type="Proteomes" id="UP001195914">
    <property type="component" value="Unassembled WGS sequence"/>
</dbReference>
<gene>
    <name evidence="3" type="ORF">X943_001301</name>
</gene>
<evidence type="ECO:0000256" key="2">
    <source>
        <dbReference type="SAM" id="Phobius"/>
    </source>
</evidence>
<reference evidence="3" key="1">
    <citation type="journal article" date="2014" name="Nucleic Acids Res.">
        <title>The evolutionary dynamics of variant antigen genes in Babesia reveal a history of genomic innovation underlying host-parasite interaction.</title>
        <authorList>
            <person name="Jackson A.P."/>
            <person name="Otto T.D."/>
            <person name="Darby A."/>
            <person name="Ramaprasad A."/>
            <person name="Xia D."/>
            <person name="Echaide I.E."/>
            <person name="Farber M."/>
            <person name="Gahlot S."/>
            <person name="Gamble J."/>
            <person name="Gupta D."/>
            <person name="Gupta Y."/>
            <person name="Jackson L."/>
            <person name="Malandrin L."/>
            <person name="Malas T.B."/>
            <person name="Moussa E."/>
            <person name="Nair M."/>
            <person name="Reid A.J."/>
            <person name="Sanders M."/>
            <person name="Sharma J."/>
            <person name="Tracey A."/>
            <person name="Quail M.A."/>
            <person name="Weir W."/>
            <person name="Wastling J.M."/>
            <person name="Hall N."/>
            <person name="Willadsen P."/>
            <person name="Lingelbach K."/>
            <person name="Shiels B."/>
            <person name="Tait A."/>
            <person name="Berriman M."/>
            <person name="Allred D.R."/>
            <person name="Pain A."/>
        </authorList>
    </citation>
    <scope>NUCLEOTIDE SEQUENCE</scope>
    <source>
        <strain evidence="3">1802A</strain>
    </source>
</reference>
<dbReference type="EMBL" id="JAHBMH010000073">
    <property type="protein sequence ID" value="KAK1932897.1"/>
    <property type="molecule type" value="Genomic_DNA"/>
</dbReference>
<name>A0AAD9G6U9_BABDI</name>
<evidence type="ECO:0000256" key="1">
    <source>
        <dbReference type="SAM" id="MobiDB-lite"/>
    </source>
</evidence>
<sequence length="473" mass="49665">MDIENYRHSLKEKMDHARIAERRRKLWLTVAAAVALLVLMIGSVVYVACTWNSGVPSHVAENDFALDGYNAKGEDTNVMTTRAHFYSAMTANLDTLIDKGDKSDTTFKTFVINHANIFEGKVAALKEMNLLDGTDAAESVDNTETAAATPPDSNVAATTVNADDTGSKPTFSVYDSEGVETKVEVTLEQLQSANAKNLAYWSSRDDTMDSTYVKFVKHFHDRLTSMKNSFDTAVEAPAGKENVVTAPTLVVNNTADVVQDGATGTTVPAASKLDEVVPAAPESTLSDLDHSKLAEKAFELADSASNSDVVTSTEADPSVPVDQPDVTLPKDTPSGGGVLELPGTVSDESRNGKPEDEKEAPEPSAKADSSAPPSAPALGVVPEVPPVSGGSAPLSQPKEPEAVVSDPLASAAASDPSLKLEPAKGDVDKALPLVEKPLDAVEQPPSTPEEEAAKLAAATALRGAAEDSKITVL</sequence>
<keyword evidence="2" id="KW-0812">Transmembrane</keyword>
<accession>A0AAD9G6U9</accession>
<feature type="transmembrane region" description="Helical" evidence="2">
    <location>
        <begin position="26"/>
        <end position="48"/>
    </location>
</feature>
<feature type="compositionally biased region" description="Polar residues" evidence="1">
    <location>
        <begin position="303"/>
        <end position="315"/>
    </location>
</feature>
<feature type="region of interest" description="Disordered" evidence="1">
    <location>
        <begin position="141"/>
        <end position="168"/>
    </location>
</feature>